<gene>
    <name evidence="1" type="ORF">S01H4_12396</name>
</gene>
<sequence>GFCLAIEHRNIDDIIEFLEQLAKYGKLKHE</sequence>
<protein>
    <submittedName>
        <fullName evidence="1">Uncharacterized protein</fullName>
    </submittedName>
</protein>
<accession>X1ATV6</accession>
<name>X1ATV6_9ZZZZ</name>
<organism evidence="1">
    <name type="scientific">marine sediment metagenome</name>
    <dbReference type="NCBI Taxonomy" id="412755"/>
    <lineage>
        <taxon>unclassified sequences</taxon>
        <taxon>metagenomes</taxon>
        <taxon>ecological metagenomes</taxon>
    </lineage>
</organism>
<reference evidence="1" key="1">
    <citation type="journal article" date="2014" name="Front. Microbiol.">
        <title>High frequency of phylogenetically diverse reductive dehalogenase-homologous genes in deep subseafloor sedimentary metagenomes.</title>
        <authorList>
            <person name="Kawai M."/>
            <person name="Futagami T."/>
            <person name="Toyoda A."/>
            <person name="Takaki Y."/>
            <person name="Nishi S."/>
            <person name="Hori S."/>
            <person name="Arai W."/>
            <person name="Tsubouchi T."/>
            <person name="Morono Y."/>
            <person name="Uchiyama I."/>
            <person name="Ito T."/>
            <person name="Fujiyama A."/>
            <person name="Inagaki F."/>
            <person name="Takami H."/>
        </authorList>
    </citation>
    <scope>NUCLEOTIDE SEQUENCE</scope>
    <source>
        <strain evidence="1">Expedition CK06-06</strain>
    </source>
</reference>
<evidence type="ECO:0000313" key="1">
    <source>
        <dbReference type="EMBL" id="GAG63291.1"/>
    </source>
</evidence>
<dbReference type="EMBL" id="BART01005253">
    <property type="protein sequence ID" value="GAG63291.1"/>
    <property type="molecule type" value="Genomic_DNA"/>
</dbReference>
<proteinExistence type="predicted"/>
<comment type="caution">
    <text evidence="1">The sequence shown here is derived from an EMBL/GenBank/DDBJ whole genome shotgun (WGS) entry which is preliminary data.</text>
</comment>
<feature type="non-terminal residue" evidence="1">
    <location>
        <position position="1"/>
    </location>
</feature>
<dbReference type="AlphaFoldDB" id="X1ATV6"/>